<proteinExistence type="predicted"/>
<dbReference type="GO" id="GO:0006508">
    <property type="term" value="P:proteolysis"/>
    <property type="evidence" value="ECO:0007669"/>
    <property type="project" value="InterPro"/>
</dbReference>
<reference evidence="1" key="1">
    <citation type="submission" date="2020-05" db="EMBL/GenBank/DDBJ databases">
        <title>Mycena genomes resolve the evolution of fungal bioluminescence.</title>
        <authorList>
            <person name="Tsai I.J."/>
        </authorList>
    </citation>
    <scope>NUCLEOTIDE SEQUENCE</scope>
    <source>
        <strain evidence="1">110903Hualien_Pintung</strain>
    </source>
</reference>
<dbReference type="InterPro" id="IPR038656">
    <property type="entry name" value="Peptidase_G1_sf"/>
</dbReference>
<dbReference type="Gene3D" id="2.60.120.700">
    <property type="entry name" value="Peptidase G1"/>
    <property type="match status" value="1"/>
</dbReference>
<name>A0A146H4B6_MYCCL</name>
<dbReference type="AlphaFoldDB" id="A0A146H4B6"/>
<dbReference type="SUPFAM" id="SSF49899">
    <property type="entry name" value="Concanavalin A-like lectins/glucanases"/>
    <property type="match status" value="1"/>
</dbReference>
<dbReference type="OrthoDB" id="2862635at2759"/>
<dbReference type="InterPro" id="IPR000250">
    <property type="entry name" value="Peptidase_G1"/>
</dbReference>
<evidence type="ECO:0000313" key="2">
    <source>
        <dbReference type="Proteomes" id="UP000613580"/>
    </source>
</evidence>
<organism evidence="1 2">
    <name type="scientific">Mycena chlorophos</name>
    <name type="common">Agaric fungus</name>
    <name type="synonym">Agaricus chlorophos</name>
    <dbReference type="NCBI Taxonomy" id="658473"/>
    <lineage>
        <taxon>Eukaryota</taxon>
        <taxon>Fungi</taxon>
        <taxon>Dikarya</taxon>
        <taxon>Basidiomycota</taxon>
        <taxon>Agaricomycotina</taxon>
        <taxon>Agaricomycetes</taxon>
        <taxon>Agaricomycetidae</taxon>
        <taxon>Agaricales</taxon>
        <taxon>Marasmiineae</taxon>
        <taxon>Mycenaceae</taxon>
        <taxon>Mycena</taxon>
    </lineage>
</organism>
<dbReference type="EMBL" id="JACAZE010000004">
    <property type="protein sequence ID" value="KAF7318354.1"/>
    <property type="molecule type" value="Genomic_DNA"/>
</dbReference>
<dbReference type="PANTHER" id="PTHR37536">
    <property type="entry name" value="PUTATIVE (AFU_ORTHOLOGUE AFUA_3G02970)-RELATED"/>
    <property type="match status" value="1"/>
</dbReference>
<gene>
    <name evidence="1" type="ORF">HMN09_00344200</name>
</gene>
<evidence type="ECO:0000313" key="1">
    <source>
        <dbReference type="EMBL" id="KAF7318354.1"/>
    </source>
</evidence>
<comment type="caution">
    <text evidence="1">The sequence shown here is derived from an EMBL/GenBank/DDBJ whole genome shotgun (WGS) entry which is preliminary data.</text>
</comment>
<dbReference type="InterPro" id="IPR013320">
    <property type="entry name" value="ConA-like_dom_sf"/>
</dbReference>
<accession>A0A146H4B6</accession>
<dbReference type="PRINTS" id="PR00977">
    <property type="entry name" value="SCYTLDPTASE"/>
</dbReference>
<dbReference type="Pfam" id="PF01828">
    <property type="entry name" value="Peptidase_A4"/>
    <property type="match status" value="1"/>
</dbReference>
<sequence length="273" mass="28221">MKFAAALVALISASLVSSEVVWSFKKYQDGVEVDFEEGPVTKFQSQALQKVSDARRKRIDSRIAGRSTQTTVTSSNWCGAAVTGTTFSSVVGTWTVPAITRRSGQSSGSEPAISQWVGIDGYSDDALIQGGTISQLVSGSQQNAAWTEMLPAASKDVSLTVETGDKITVNVTATGTSSGTVTLENVTRGTSVVGKVSGGSRLSQNSAEWILEDFEEGSSLVAFAGFPTSTFTGSAIKSGTSVSPASATLIDIVQSSTLCSATLSGSTVELSDS</sequence>
<dbReference type="PANTHER" id="PTHR37536:SF1">
    <property type="entry name" value="ASPERGILLOPEPSIN, PUTAITVE (AFU_ORTHOLOGUE AFUA_7G01200)"/>
    <property type="match status" value="1"/>
</dbReference>
<dbReference type="GO" id="GO:0070007">
    <property type="term" value="F:glutamic-type endopeptidase activity"/>
    <property type="evidence" value="ECO:0007669"/>
    <property type="project" value="InterPro"/>
</dbReference>
<protein>
    <submittedName>
        <fullName evidence="1">Acid proteinase A</fullName>
    </submittedName>
</protein>
<keyword evidence="2" id="KW-1185">Reference proteome</keyword>
<dbReference type="CDD" id="cd13426">
    <property type="entry name" value="Peptidase_G1"/>
    <property type="match status" value="1"/>
</dbReference>
<dbReference type="Proteomes" id="UP000613580">
    <property type="component" value="Unassembled WGS sequence"/>
</dbReference>